<comment type="caution">
    <text evidence="1">The sequence shown here is derived from an EMBL/GenBank/DDBJ whole genome shotgun (WGS) entry which is preliminary data.</text>
</comment>
<organism evidence="1 2">
    <name type="scientific">Phytophthora cactorum</name>
    <dbReference type="NCBI Taxonomy" id="29920"/>
    <lineage>
        <taxon>Eukaryota</taxon>
        <taxon>Sar</taxon>
        <taxon>Stramenopiles</taxon>
        <taxon>Oomycota</taxon>
        <taxon>Peronosporomycetes</taxon>
        <taxon>Peronosporales</taxon>
        <taxon>Peronosporaceae</taxon>
        <taxon>Phytophthora</taxon>
    </lineage>
</organism>
<accession>A0A8T1K8M5</accession>
<reference evidence="1" key="1">
    <citation type="submission" date="2018-10" db="EMBL/GenBank/DDBJ databases">
        <title>Effector identification in a new, highly contiguous assembly of the strawberry crown rot pathogen Phytophthora cactorum.</title>
        <authorList>
            <person name="Armitage A.D."/>
            <person name="Nellist C.F."/>
            <person name="Bates H."/>
            <person name="Vickerstaff R.J."/>
            <person name="Harrison R.J."/>
        </authorList>
    </citation>
    <scope>NUCLEOTIDE SEQUENCE</scope>
    <source>
        <strain evidence="1">4040</strain>
    </source>
</reference>
<protein>
    <submittedName>
        <fullName evidence="1">Uncharacterized protein</fullName>
    </submittedName>
</protein>
<name>A0A8T1K8M5_9STRA</name>
<dbReference type="AlphaFoldDB" id="A0A8T1K8M5"/>
<evidence type="ECO:0000313" key="2">
    <source>
        <dbReference type="Proteomes" id="UP000736787"/>
    </source>
</evidence>
<gene>
    <name evidence="1" type="ORF">PC117_g26085</name>
</gene>
<dbReference type="EMBL" id="RCMK01002253">
    <property type="protein sequence ID" value="KAG2883162.1"/>
    <property type="molecule type" value="Genomic_DNA"/>
</dbReference>
<proteinExistence type="predicted"/>
<sequence length="129" mass="14757">MVPYNPYRSQKYNCHINVEAWTAITAVKYLYKYVYKGSDKALITVEAVHGEVNQTQIEPNEILRFLNASYSSPVEACMRLLDYSVQGKIACHYTAYDTFGERTDGHVSFQRRPGCSCHARQTHNVDSLL</sequence>
<dbReference type="Proteomes" id="UP000736787">
    <property type="component" value="Unassembled WGS sequence"/>
</dbReference>
<evidence type="ECO:0000313" key="1">
    <source>
        <dbReference type="EMBL" id="KAG2883162.1"/>
    </source>
</evidence>